<gene>
    <name evidence="1" type="ORF">XNOV1_A013029</name>
</gene>
<evidence type="ECO:0000313" key="1">
    <source>
        <dbReference type="EMBL" id="CAJ1058826.1"/>
    </source>
</evidence>
<dbReference type="EMBL" id="OY660869">
    <property type="protein sequence ID" value="CAJ1058826.1"/>
    <property type="molecule type" value="Genomic_DNA"/>
</dbReference>
<accession>A0AAV1FCZ1</accession>
<keyword evidence="2" id="KW-1185">Reference proteome</keyword>
<reference evidence="1" key="1">
    <citation type="submission" date="2023-08" db="EMBL/GenBank/DDBJ databases">
        <authorList>
            <person name="Alioto T."/>
            <person name="Alioto T."/>
            <person name="Gomez Garrido J."/>
        </authorList>
    </citation>
    <scope>NUCLEOTIDE SEQUENCE</scope>
</reference>
<evidence type="ECO:0000313" key="2">
    <source>
        <dbReference type="Proteomes" id="UP001178508"/>
    </source>
</evidence>
<protein>
    <submittedName>
        <fullName evidence="1">Uncharacterized protein</fullName>
    </submittedName>
</protein>
<proteinExistence type="predicted"/>
<dbReference type="AlphaFoldDB" id="A0AAV1FCZ1"/>
<sequence length="129" mass="13985">MITCNRCPNLAQESSAVSEGKQFTGTEFSWRDMMNLQPAPGFCVSSSFAGAGHSECTVGRNEDVSDFHGSQWRCSAPDSLPSDRKRETSSSSFPRGQVIILIYLPPVLRLLCHAGSDHLCGFIISGGTR</sequence>
<dbReference type="Proteomes" id="UP001178508">
    <property type="component" value="Chromosome 6"/>
</dbReference>
<name>A0AAV1FCZ1_XYRNO</name>
<organism evidence="1 2">
    <name type="scientific">Xyrichtys novacula</name>
    <name type="common">Pearly razorfish</name>
    <name type="synonym">Hemipteronotus novacula</name>
    <dbReference type="NCBI Taxonomy" id="13765"/>
    <lineage>
        <taxon>Eukaryota</taxon>
        <taxon>Metazoa</taxon>
        <taxon>Chordata</taxon>
        <taxon>Craniata</taxon>
        <taxon>Vertebrata</taxon>
        <taxon>Euteleostomi</taxon>
        <taxon>Actinopterygii</taxon>
        <taxon>Neopterygii</taxon>
        <taxon>Teleostei</taxon>
        <taxon>Neoteleostei</taxon>
        <taxon>Acanthomorphata</taxon>
        <taxon>Eupercaria</taxon>
        <taxon>Labriformes</taxon>
        <taxon>Labridae</taxon>
        <taxon>Xyrichtys</taxon>
    </lineage>
</organism>